<evidence type="ECO:0000313" key="3">
    <source>
        <dbReference type="Proteomes" id="UP000565468"/>
    </source>
</evidence>
<proteinExistence type="predicted"/>
<accession>A0A848M7V0</accession>
<sequence length="72" mass="8484">MREWNEFSQTLDGIEEVERQAIRETARIVSILIKRREELGMTQAALAAKAGLKQSAILKVRLRFHGWTRYRR</sequence>
<dbReference type="InterPro" id="IPR001387">
    <property type="entry name" value="Cro/C1-type_HTH"/>
</dbReference>
<dbReference type="InterPro" id="IPR010982">
    <property type="entry name" value="Lambda_DNA-bd_dom_sf"/>
</dbReference>
<organism evidence="2 3">
    <name type="scientific">Paenibacillus lemnae</name>
    <dbReference type="NCBI Taxonomy" id="1330551"/>
    <lineage>
        <taxon>Bacteria</taxon>
        <taxon>Bacillati</taxon>
        <taxon>Bacillota</taxon>
        <taxon>Bacilli</taxon>
        <taxon>Bacillales</taxon>
        <taxon>Paenibacillaceae</taxon>
        <taxon>Paenibacillus</taxon>
    </lineage>
</organism>
<dbReference type="Pfam" id="PF01381">
    <property type="entry name" value="HTH_3"/>
    <property type="match status" value="1"/>
</dbReference>
<dbReference type="SUPFAM" id="SSF47413">
    <property type="entry name" value="lambda repressor-like DNA-binding domains"/>
    <property type="match status" value="1"/>
</dbReference>
<gene>
    <name evidence="2" type="ORF">HII30_13190</name>
</gene>
<keyword evidence="3" id="KW-1185">Reference proteome</keyword>
<dbReference type="PROSITE" id="PS50943">
    <property type="entry name" value="HTH_CROC1"/>
    <property type="match status" value="1"/>
</dbReference>
<feature type="domain" description="HTH cro/C1-type" evidence="1">
    <location>
        <begin position="32"/>
        <end position="57"/>
    </location>
</feature>
<dbReference type="AlphaFoldDB" id="A0A848M7V0"/>
<comment type="caution">
    <text evidence="2">The sequence shown here is derived from an EMBL/GenBank/DDBJ whole genome shotgun (WGS) entry which is preliminary data.</text>
</comment>
<evidence type="ECO:0000259" key="1">
    <source>
        <dbReference type="PROSITE" id="PS50943"/>
    </source>
</evidence>
<dbReference type="RefSeq" id="WP_169505510.1">
    <property type="nucleotide sequence ID" value="NZ_JABBPN010000011.1"/>
</dbReference>
<dbReference type="EMBL" id="JABBPN010000011">
    <property type="protein sequence ID" value="NMO96725.1"/>
    <property type="molecule type" value="Genomic_DNA"/>
</dbReference>
<name>A0A848M7V0_PAELE</name>
<protein>
    <submittedName>
        <fullName evidence="2">Helix-turn-helix domain-containing protein</fullName>
    </submittedName>
</protein>
<dbReference type="GO" id="GO:0003677">
    <property type="term" value="F:DNA binding"/>
    <property type="evidence" value="ECO:0007669"/>
    <property type="project" value="InterPro"/>
</dbReference>
<dbReference type="Proteomes" id="UP000565468">
    <property type="component" value="Unassembled WGS sequence"/>
</dbReference>
<reference evidence="2 3" key="1">
    <citation type="submission" date="2020-04" db="EMBL/GenBank/DDBJ databases">
        <title>Paenibacillus algicola sp. nov., a novel marine bacterium producing alginate lyase.</title>
        <authorList>
            <person name="Huang H."/>
        </authorList>
    </citation>
    <scope>NUCLEOTIDE SEQUENCE [LARGE SCALE GENOMIC DNA]</scope>
    <source>
        <strain evidence="2 3">L7-75</strain>
    </source>
</reference>
<evidence type="ECO:0000313" key="2">
    <source>
        <dbReference type="EMBL" id="NMO96725.1"/>
    </source>
</evidence>
<dbReference type="Gene3D" id="1.10.260.40">
    <property type="entry name" value="lambda repressor-like DNA-binding domains"/>
    <property type="match status" value="1"/>
</dbReference>